<evidence type="ECO:0000256" key="19">
    <source>
        <dbReference type="HAMAP-Rule" id="MF_00719"/>
    </source>
</evidence>
<dbReference type="InterPro" id="IPR003805">
    <property type="entry name" value="CobS"/>
</dbReference>
<feature type="transmembrane region" description="Helical" evidence="19">
    <location>
        <begin position="196"/>
        <end position="215"/>
    </location>
</feature>
<feature type="transmembrane region" description="Helical" evidence="19">
    <location>
        <begin position="102"/>
        <end position="121"/>
    </location>
</feature>
<keyword evidence="11 19" id="KW-0460">Magnesium</keyword>
<evidence type="ECO:0000256" key="3">
    <source>
        <dbReference type="ARBA" id="ARBA00004663"/>
    </source>
</evidence>
<comment type="function">
    <text evidence="14 19">Joins adenosylcobinamide-GDP and alpha-ribazole to generate adenosylcobalamin (Ado-cobalamin). Also synthesizes adenosylcobalamin 5'-phosphate from adenosylcobinamide-GDP and alpha-ribazole 5'-phosphate.</text>
</comment>
<evidence type="ECO:0000256" key="18">
    <source>
        <dbReference type="ARBA" id="ARBA00049504"/>
    </source>
</evidence>
<keyword evidence="21" id="KW-1185">Reference proteome</keyword>
<dbReference type="NCBIfam" id="TIGR00317">
    <property type="entry name" value="cobS"/>
    <property type="match status" value="1"/>
</dbReference>
<dbReference type="EMBL" id="JBHSOZ010000010">
    <property type="protein sequence ID" value="MFC5714166.1"/>
    <property type="molecule type" value="Genomic_DNA"/>
</dbReference>
<evidence type="ECO:0000256" key="2">
    <source>
        <dbReference type="ARBA" id="ARBA00004651"/>
    </source>
</evidence>
<evidence type="ECO:0000256" key="14">
    <source>
        <dbReference type="ARBA" id="ARBA00025228"/>
    </source>
</evidence>
<feature type="transmembrane region" description="Helical" evidence="19">
    <location>
        <begin position="227"/>
        <end position="250"/>
    </location>
</feature>
<evidence type="ECO:0000256" key="1">
    <source>
        <dbReference type="ARBA" id="ARBA00001946"/>
    </source>
</evidence>
<keyword evidence="9 19" id="KW-0808">Transferase</keyword>
<keyword evidence="13 19" id="KW-0472">Membrane</keyword>
<evidence type="ECO:0000256" key="5">
    <source>
        <dbReference type="ARBA" id="ARBA00013200"/>
    </source>
</evidence>
<evidence type="ECO:0000256" key="8">
    <source>
        <dbReference type="ARBA" id="ARBA00022573"/>
    </source>
</evidence>
<evidence type="ECO:0000256" key="11">
    <source>
        <dbReference type="ARBA" id="ARBA00022842"/>
    </source>
</evidence>
<evidence type="ECO:0000256" key="9">
    <source>
        <dbReference type="ARBA" id="ARBA00022679"/>
    </source>
</evidence>
<evidence type="ECO:0000256" key="4">
    <source>
        <dbReference type="ARBA" id="ARBA00010561"/>
    </source>
</evidence>
<evidence type="ECO:0000256" key="17">
    <source>
        <dbReference type="ARBA" id="ARBA00048623"/>
    </source>
</evidence>
<organism evidence="20 21">
    <name type="scientific">Thalassorhabdus alkalitolerans</name>
    <dbReference type="NCBI Taxonomy" id="2282697"/>
    <lineage>
        <taxon>Bacteria</taxon>
        <taxon>Bacillati</taxon>
        <taxon>Bacillota</taxon>
        <taxon>Bacilli</taxon>
        <taxon>Bacillales</taxon>
        <taxon>Bacillaceae</taxon>
        <taxon>Thalassorhabdus</taxon>
    </lineage>
</organism>
<dbReference type="RefSeq" id="WP_385942754.1">
    <property type="nucleotide sequence ID" value="NZ_JBHSOZ010000010.1"/>
</dbReference>
<evidence type="ECO:0000256" key="7">
    <source>
        <dbReference type="ARBA" id="ARBA00022475"/>
    </source>
</evidence>
<dbReference type="GO" id="GO:0051073">
    <property type="term" value="F:adenosylcobinamide-GDP ribazoletransferase activity"/>
    <property type="evidence" value="ECO:0007669"/>
    <property type="project" value="UniProtKB-EC"/>
</dbReference>
<comment type="catalytic activity">
    <reaction evidence="17 19">
        <text>alpha-ribazole + adenosylcob(III)inamide-GDP = adenosylcob(III)alamin + GMP + H(+)</text>
        <dbReference type="Rhea" id="RHEA:16049"/>
        <dbReference type="ChEBI" id="CHEBI:10329"/>
        <dbReference type="ChEBI" id="CHEBI:15378"/>
        <dbReference type="ChEBI" id="CHEBI:18408"/>
        <dbReference type="ChEBI" id="CHEBI:58115"/>
        <dbReference type="ChEBI" id="CHEBI:60487"/>
        <dbReference type="EC" id="2.7.8.26"/>
    </reaction>
</comment>
<evidence type="ECO:0000256" key="15">
    <source>
        <dbReference type="ARBA" id="ARBA00032605"/>
    </source>
</evidence>
<evidence type="ECO:0000256" key="13">
    <source>
        <dbReference type="ARBA" id="ARBA00023136"/>
    </source>
</evidence>
<comment type="pathway">
    <text evidence="3 19">Cofactor biosynthesis; adenosylcobalamin biosynthesis; adenosylcobalamin from cob(II)yrinate a,c-diamide: step 7/7.</text>
</comment>
<comment type="similarity">
    <text evidence="4 19">Belongs to the CobS family.</text>
</comment>
<gene>
    <name evidence="19 20" type="primary">cobS</name>
    <name evidence="20" type="ORF">ACFPU1_15560</name>
</gene>
<dbReference type="PANTHER" id="PTHR34148">
    <property type="entry name" value="ADENOSYLCOBINAMIDE-GDP RIBAZOLETRANSFERASE"/>
    <property type="match status" value="1"/>
</dbReference>
<keyword evidence="10 19" id="KW-0812">Transmembrane</keyword>
<keyword evidence="12 19" id="KW-1133">Transmembrane helix</keyword>
<comment type="subcellular location">
    <subcellularLocation>
        <location evidence="2 19">Cell membrane</location>
        <topology evidence="2 19">Multi-pass membrane protein</topology>
    </subcellularLocation>
</comment>
<evidence type="ECO:0000256" key="10">
    <source>
        <dbReference type="ARBA" id="ARBA00022692"/>
    </source>
</evidence>
<evidence type="ECO:0000256" key="16">
    <source>
        <dbReference type="ARBA" id="ARBA00032853"/>
    </source>
</evidence>
<comment type="cofactor">
    <cofactor evidence="1 19">
        <name>Mg(2+)</name>
        <dbReference type="ChEBI" id="CHEBI:18420"/>
    </cofactor>
</comment>
<dbReference type="HAMAP" id="MF_00719">
    <property type="entry name" value="CobS"/>
    <property type="match status" value="1"/>
</dbReference>
<sequence length="251" mass="27567">MILALSFLTVIPAGKRVDWSTASARRSLPFFPLTGACIGGIGALFYLLASPWLPPAVTAFFLLVIMAGLSGGLHLDGWMDVSDAVGSRQEKEKKMKIMKDPHVGSFAVLSVVFLLGGRFLFLYEAQGLFTWELFFLLICIPMLARVSMACLLSLAPLASHQGLAAWFRTEIEKKDVLAAVFLAFLLLFLFPLSFELTFLLCITVTGGYVLAYFFFKRHFGGVNGDMAGALSEGTETLLWMTLVTFGYFAMV</sequence>
<comment type="catalytic activity">
    <reaction evidence="18 19">
        <text>alpha-ribazole 5'-phosphate + adenosylcob(III)inamide-GDP = adenosylcob(III)alamin 5'-phosphate + GMP + H(+)</text>
        <dbReference type="Rhea" id="RHEA:23560"/>
        <dbReference type="ChEBI" id="CHEBI:15378"/>
        <dbReference type="ChEBI" id="CHEBI:57918"/>
        <dbReference type="ChEBI" id="CHEBI:58115"/>
        <dbReference type="ChEBI" id="CHEBI:60487"/>
        <dbReference type="ChEBI" id="CHEBI:60493"/>
        <dbReference type="EC" id="2.7.8.26"/>
    </reaction>
</comment>
<evidence type="ECO:0000313" key="21">
    <source>
        <dbReference type="Proteomes" id="UP001596142"/>
    </source>
</evidence>
<dbReference type="PANTHER" id="PTHR34148:SF1">
    <property type="entry name" value="ADENOSYLCOBINAMIDE-GDP RIBAZOLETRANSFERASE"/>
    <property type="match status" value="1"/>
</dbReference>
<proteinExistence type="inferred from homology"/>
<evidence type="ECO:0000256" key="12">
    <source>
        <dbReference type="ARBA" id="ARBA00022989"/>
    </source>
</evidence>
<evidence type="ECO:0000313" key="20">
    <source>
        <dbReference type="EMBL" id="MFC5714166.1"/>
    </source>
</evidence>
<dbReference type="Pfam" id="PF02654">
    <property type="entry name" value="CobS"/>
    <property type="match status" value="1"/>
</dbReference>
<evidence type="ECO:0000256" key="6">
    <source>
        <dbReference type="ARBA" id="ARBA00015850"/>
    </source>
</evidence>
<feature type="transmembrane region" description="Helical" evidence="19">
    <location>
        <begin position="133"/>
        <end position="154"/>
    </location>
</feature>
<name>A0ABW0YPW3_9BACI</name>
<accession>A0ABW0YPW3</accession>
<reference evidence="21" key="1">
    <citation type="journal article" date="2019" name="Int. J. Syst. Evol. Microbiol.">
        <title>The Global Catalogue of Microorganisms (GCM) 10K type strain sequencing project: providing services to taxonomists for standard genome sequencing and annotation.</title>
        <authorList>
            <consortium name="The Broad Institute Genomics Platform"/>
            <consortium name="The Broad Institute Genome Sequencing Center for Infectious Disease"/>
            <person name="Wu L."/>
            <person name="Ma J."/>
        </authorList>
    </citation>
    <scope>NUCLEOTIDE SEQUENCE [LARGE SCALE GENOMIC DNA]</scope>
    <source>
        <strain evidence="21">CECT 7184</strain>
    </source>
</reference>
<keyword evidence="7 19" id="KW-1003">Cell membrane</keyword>
<comment type="caution">
    <text evidence="20">The sequence shown here is derived from an EMBL/GenBank/DDBJ whole genome shotgun (WGS) entry which is preliminary data.</text>
</comment>
<dbReference type="EC" id="2.7.8.26" evidence="5 19"/>
<feature type="transmembrane region" description="Helical" evidence="19">
    <location>
        <begin position="175"/>
        <end position="190"/>
    </location>
</feature>
<feature type="transmembrane region" description="Helical" evidence="19">
    <location>
        <begin position="59"/>
        <end position="81"/>
    </location>
</feature>
<protein>
    <recommendedName>
        <fullName evidence="6 19">Adenosylcobinamide-GDP ribazoletransferase</fullName>
        <ecNumber evidence="5 19">2.7.8.26</ecNumber>
    </recommendedName>
    <alternativeName>
        <fullName evidence="16 19">Cobalamin synthase</fullName>
    </alternativeName>
    <alternativeName>
        <fullName evidence="15 19">Cobalamin-5'-phosphate synthase</fullName>
    </alternativeName>
</protein>
<keyword evidence="8 19" id="KW-0169">Cobalamin biosynthesis</keyword>
<dbReference type="Proteomes" id="UP001596142">
    <property type="component" value="Unassembled WGS sequence"/>
</dbReference>
<feature type="transmembrane region" description="Helical" evidence="19">
    <location>
        <begin position="30"/>
        <end position="53"/>
    </location>
</feature>